<name>A0ABP5MXD8_9MICO</name>
<dbReference type="GO" id="GO:0016787">
    <property type="term" value="F:hydrolase activity"/>
    <property type="evidence" value="ECO:0007669"/>
    <property type="project" value="UniProtKB-KW"/>
</dbReference>
<dbReference type="EMBL" id="BAAAOP010000005">
    <property type="protein sequence ID" value="GAA2188055.1"/>
    <property type="molecule type" value="Genomic_DNA"/>
</dbReference>
<dbReference type="Gene3D" id="3.40.50.1820">
    <property type="entry name" value="alpha/beta hydrolase"/>
    <property type="match status" value="1"/>
</dbReference>
<evidence type="ECO:0000256" key="5">
    <source>
        <dbReference type="SAM" id="MobiDB-lite"/>
    </source>
</evidence>
<dbReference type="SUPFAM" id="SSF53474">
    <property type="entry name" value="alpha/beta-Hydrolases"/>
    <property type="match status" value="1"/>
</dbReference>
<gene>
    <name evidence="7" type="ORF">GCM10009786_15530</name>
</gene>
<accession>A0ABP5MXD8</accession>
<dbReference type="PANTHER" id="PTHR33630">
    <property type="entry name" value="CUTINASE RV1984C-RELATED-RELATED"/>
    <property type="match status" value="1"/>
</dbReference>
<keyword evidence="6" id="KW-0732">Signal</keyword>
<organism evidence="7 8">
    <name type="scientific">Leucobacter alluvii</name>
    <dbReference type="NCBI Taxonomy" id="340321"/>
    <lineage>
        <taxon>Bacteria</taxon>
        <taxon>Bacillati</taxon>
        <taxon>Actinomycetota</taxon>
        <taxon>Actinomycetes</taxon>
        <taxon>Micrococcales</taxon>
        <taxon>Microbacteriaceae</taxon>
        <taxon>Leucobacter</taxon>
    </lineage>
</organism>
<evidence type="ECO:0000313" key="7">
    <source>
        <dbReference type="EMBL" id="GAA2188055.1"/>
    </source>
</evidence>
<protein>
    <submittedName>
        <fullName evidence="7">Alpha/beta fold hydrolase</fullName>
    </submittedName>
</protein>
<evidence type="ECO:0000256" key="4">
    <source>
        <dbReference type="ARBA" id="ARBA00023157"/>
    </source>
</evidence>
<comment type="similarity">
    <text evidence="1">Belongs to the cutinase family.</text>
</comment>
<feature type="region of interest" description="Disordered" evidence="5">
    <location>
        <begin position="280"/>
        <end position="301"/>
    </location>
</feature>
<dbReference type="InterPro" id="IPR000675">
    <property type="entry name" value="Cutinase/axe"/>
</dbReference>
<proteinExistence type="inferred from homology"/>
<dbReference type="Pfam" id="PF01083">
    <property type="entry name" value="Cutinase"/>
    <property type="match status" value="1"/>
</dbReference>
<dbReference type="SMART" id="SM01110">
    <property type="entry name" value="Cutinase"/>
    <property type="match status" value="1"/>
</dbReference>
<feature type="chain" id="PRO_5047318790" evidence="6">
    <location>
        <begin position="33"/>
        <end position="301"/>
    </location>
</feature>
<keyword evidence="4" id="KW-1015">Disulfide bond</keyword>
<evidence type="ECO:0000256" key="3">
    <source>
        <dbReference type="ARBA" id="ARBA00022801"/>
    </source>
</evidence>
<sequence length="301" mass="31888">MGESHVRGMLRRLSLPGSIVLLGAALAMSGCAAPVDPATTRESLSDVTEDPAPPEAAELYDAELHPEPVVDPVDCDPYLVITARGTGEPSQGQLLSPVARTISQARPGDVGVLDLDYPADTDVKEGGTLGVRTLIDVLNVQADACPAQRFVLLGYSQGALVVGDGLAEPEARMVGATVGTVAEEALDRVLAVVFYGDPRFVGAEEYNVGSFDPETDGLLPRPEGALDAVEERVRDYCVAGDFICQSSLDFDEEPHVEYYSNGMQGDGAAFVITRLDDAGAEFREEDGERTPPSTPTPRPRS</sequence>
<dbReference type="RefSeq" id="WP_346057923.1">
    <property type="nucleotide sequence ID" value="NZ_BAAAOP010000005.1"/>
</dbReference>
<evidence type="ECO:0000256" key="1">
    <source>
        <dbReference type="ARBA" id="ARBA00007534"/>
    </source>
</evidence>
<keyword evidence="3 7" id="KW-0378">Hydrolase</keyword>
<reference evidence="8" key="1">
    <citation type="journal article" date="2019" name="Int. J. Syst. Evol. Microbiol.">
        <title>The Global Catalogue of Microorganisms (GCM) 10K type strain sequencing project: providing services to taxonomists for standard genome sequencing and annotation.</title>
        <authorList>
            <consortium name="The Broad Institute Genomics Platform"/>
            <consortium name="The Broad Institute Genome Sequencing Center for Infectious Disease"/>
            <person name="Wu L."/>
            <person name="Ma J."/>
        </authorList>
    </citation>
    <scope>NUCLEOTIDE SEQUENCE [LARGE SCALE GENOMIC DNA]</scope>
    <source>
        <strain evidence="8">JCM 14919</strain>
    </source>
</reference>
<keyword evidence="2" id="KW-0719">Serine esterase</keyword>
<dbReference type="Proteomes" id="UP001501084">
    <property type="component" value="Unassembled WGS sequence"/>
</dbReference>
<evidence type="ECO:0000256" key="6">
    <source>
        <dbReference type="SAM" id="SignalP"/>
    </source>
</evidence>
<evidence type="ECO:0000313" key="8">
    <source>
        <dbReference type="Proteomes" id="UP001501084"/>
    </source>
</evidence>
<dbReference type="PROSITE" id="PS51257">
    <property type="entry name" value="PROKAR_LIPOPROTEIN"/>
    <property type="match status" value="1"/>
</dbReference>
<feature type="signal peptide" evidence="6">
    <location>
        <begin position="1"/>
        <end position="32"/>
    </location>
</feature>
<feature type="compositionally biased region" description="Pro residues" evidence="5">
    <location>
        <begin position="292"/>
        <end position="301"/>
    </location>
</feature>
<dbReference type="PANTHER" id="PTHR33630:SF9">
    <property type="entry name" value="CUTINASE 4"/>
    <property type="match status" value="1"/>
</dbReference>
<comment type="caution">
    <text evidence="7">The sequence shown here is derived from an EMBL/GenBank/DDBJ whole genome shotgun (WGS) entry which is preliminary data.</text>
</comment>
<evidence type="ECO:0000256" key="2">
    <source>
        <dbReference type="ARBA" id="ARBA00022487"/>
    </source>
</evidence>
<keyword evidence="8" id="KW-1185">Reference proteome</keyword>
<dbReference type="InterPro" id="IPR029058">
    <property type="entry name" value="AB_hydrolase_fold"/>
</dbReference>
<feature type="compositionally biased region" description="Basic and acidic residues" evidence="5">
    <location>
        <begin position="280"/>
        <end position="289"/>
    </location>
</feature>